<evidence type="ECO:0000256" key="1">
    <source>
        <dbReference type="ARBA" id="ARBA00010982"/>
    </source>
</evidence>
<gene>
    <name evidence="8" type="ORF">AB0763_00800</name>
</gene>
<dbReference type="EC" id="2.3.1.9" evidence="8"/>
<dbReference type="GO" id="GO:0003985">
    <property type="term" value="F:acetyl-CoA C-acetyltransferase activity"/>
    <property type="evidence" value="ECO:0007669"/>
    <property type="project" value="UniProtKB-EC"/>
</dbReference>
<dbReference type="PIRSF" id="PIRSF000429">
    <property type="entry name" value="Ac-CoA_Ac_transf"/>
    <property type="match status" value="1"/>
</dbReference>
<dbReference type="PROSITE" id="PS00737">
    <property type="entry name" value="THIOLASE_2"/>
    <property type="match status" value="1"/>
</dbReference>
<accession>A0AB39HEX5</accession>
<dbReference type="PROSITE" id="PS00099">
    <property type="entry name" value="THIOLASE_3"/>
    <property type="match status" value="1"/>
</dbReference>
<dbReference type="AlphaFoldDB" id="A0AB39HEX5"/>
<dbReference type="KEGG" id="vih:AB0763_00800"/>
<dbReference type="InterPro" id="IPR020615">
    <property type="entry name" value="Thiolase_acyl_enz_int_AS"/>
</dbReference>
<dbReference type="InterPro" id="IPR020617">
    <property type="entry name" value="Thiolase_C"/>
</dbReference>
<feature type="active site" description="Acyl-thioester intermediate" evidence="4">
    <location>
        <position position="88"/>
    </location>
</feature>
<dbReference type="Pfam" id="PF00108">
    <property type="entry name" value="Thiolase_N"/>
    <property type="match status" value="1"/>
</dbReference>
<reference evidence="8" key="1">
    <citation type="submission" date="2024-07" db="EMBL/GenBank/DDBJ databases">
        <title>Genome Analysis of a Potential Novel Vibrio Species Secreting pH- and Thermo-stable Alginate Lyase and its Application in Producing Alginate Oligosaccharides.</title>
        <authorList>
            <person name="Huang H."/>
            <person name="Bao K."/>
        </authorList>
    </citation>
    <scope>NUCLEOTIDE SEQUENCE</scope>
    <source>
        <strain evidence="8">HB236076</strain>
    </source>
</reference>
<dbReference type="EMBL" id="CP162601">
    <property type="protein sequence ID" value="XDK25225.1"/>
    <property type="molecule type" value="Genomic_DNA"/>
</dbReference>
<dbReference type="NCBIfam" id="TIGR01930">
    <property type="entry name" value="AcCoA-C-Actrans"/>
    <property type="match status" value="1"/>
</dbReference>
<dbReference type="InterPro" id="IPR016039">
    <property type="entry name" value="Thiolase-like"/>
</dbReference>
<keyword evidence="2 5" id="KW-0808">Transferase</keyword>
<dbReference type="CDD" id="cd00751">
    <property type="entry name" value="thiolase"/>
    <property type="match status" value="1"/>
</dbReference>
<dbReference type="PROSITE" id="PS00098">
    <property type="entry name" value="THIOLASE_1"/>
    <property type="match status" value="1"/>
</dbReference>
<feature type="active site" description="Proton acceptor" evidence="4">
    <location>
        <position position="387"/>
    </location>
</feature>
<dbReference type="Pfam" id="PF02803">
    <property type="entry name" value="Thiolase_C"/>
    <property type="match status" value="1"/>
</dbReference>
<protein>
    <submittedName>
        <fullName evidence="8">Acetyl-CoA C-acetyltransferase</fullName>
        <ecNumber evidence="8">2.3.1.9</ecNumber>
    </submittedName>
</protein>
<evidence type="ECO:0000256" key="3">
    <source>
        <dbReference type="ARBA" id="ARBA00023315"/>
    </source>
</evidence>
<dbReference type="RefSeq" id="WP_306101886.1">
    <property type="nucleotide sequence ID" value="NZ_CP162601.1"/>
</dbReference>
<dbReference type="PANTHER" id="PTHR18919">
    <property type="entry name" value="ACETYL-COA C-ACYLTRANSFERASE"/>
    <property type="match status" value="1"/>
</dbReference>
<dbReference type="InterPro" id="IPR020616">
    <property type="entry name" value="Thiolase_N"/>
</dbReference>
<proteinExistence type="inferred from homology"/>
<feature type="domain" description="Thiolase N-terminal" evidence="6">
    <location>
        <begin position="4"/>
        <end position="262"/>
    </location>
</feature>
<evidence type="ECO:0000256" key="5">
    <source>
        <dbReference type="RuleBase" id="RU003557"/>
    </source>
</evidence>
<dbReference type="InterPro" id="IPR020610">
    <property type="entry name" value="Thiolase_AS"/>
</dbReference>
<evidence type="ECO:0000256" key="2">
    <source>
        <dbReference type="ARBA" id="ARBA00022679"/>
    </source>
</evidence>
<comment type="similarity">
    <text evidence="1 5">Belongs to the thiolase-like superfamily. Thiolase family.</text>
</comment>
<feature type="active site" description="Proton acceptor" evidence="4">
    <location>
        <position position="357"/>
    </location>
</feature>
<dbReference type="PANTHER" id="PTHR18919:SF107">
    <property type="entry name" value="ACETYL-COA ACETYLTRANSFERASE, CYTOSOLIC"/>
    <property type="match status" value="1"/>
</dbReference>
<evidence type="ECO:0000259" key="7">
    <source>
        <dbReference type="Pfam" id="PF02803"/>
    </source>
</evidence>
<sequence>MERVFIVAAKRTPIGKFNGALASLSAADLGTQAIQAVLKQTELEAQNIDEVIAGHVLSAGTGMGATRQAALKAGLAQSTPAYGVNMICGSGMKAIMEAASHIRSNDAHLIIAAGMESMSNAPFISSAQIRRGTKLGHQALEDSILKDGLTDAFHHYPMGITAENIANALQITRQQQDEFALHSQRKAQLAIENGRFEAEICPVEIKIRGELQRVTRDEYPKFDCQLATLEKLKPAFDPQGSVTAGNASGINDGASALILASEKAVKAHHLTPLAEILSYGQAGVAPEVMGLGPVPAIANALQKAGITLKDIQAIELNEAFAAQAIGVMKQLSEEHQIELNELFTRTNINGGAIALGHPIGASGNRIVTSLVYQLLSHQLDYGLASVCIGGGMGTAIVIKRCQGEIR</sequence>
<name>A0AB39HEX5_9VIBR</name>
<organism evidence="8">
    <name type="scientific">Vibrio sp. HB236076</name>
    <dbReference type="NCBI Taxonomy" id="3232307"/>
    <lineage>
        <taxon>Bacteria</taxon>
        <taxon>Pseudomonadati</taxon>
        <taxon>Pseudomonadota</taxon>
        <taxon>Gammaproteobacteria</taxon>
        <taxon>Vibrionales</taxon>
        <taxon>Vibrionaceae</taxon>
        <taxon>Vibrio</taxon>
    </lineage>
</organism>
<dbReference type="FunFam" id="3.40.47.10:FF:000010">
    <property type="entry name" value="Acetyl-CoA acetyltransferase (Thiolase)"/>
    <property type="match status" value="1"/>
</dbReference>
<dbReference type="InterPro" id="IPR002155">
    <property type="entry name" value="Thiolase"/>
</dbReference>
<dbReference type="GO" id="GO:0044281">
    <property type="term" value="P:small molecule metabolic process"/>
    <property type="evidence" value="ECO:0007669"/>
    <property type="project" value="UniProtKB-ARBA"/>
</dbReference>
<evidence type="ECO:0000256" key="4">
    <source>
        <dbReference type="PIRSR" id="PIRSR000429-1"/>
    </source>
</evidence>
<evidence type="ECO:0000313" key="8">
    <source>
        <dbReference type="EMBL" id="XDK25225.1"/>
    </source>
</evidence>
<evidence type="ECO:0000259" key="6">
    <source>
        <dbReference type="Pfam" id="PF00108"/>
    </source>
</evidence>
<dbReference type="Gene3D" id="3.40.47.10">
    <property type="match status" value="2"/>
</dbReference>
<feature type="domain" description="Thiolase C-terminal" evidence="7">
    <location>
        <begin position="270"/>
        <end position="400"/>
    </location>
</feature>
<dbReference type="SUPFAM" id="SSF53901">
    <property type="entry name" value="Thiolase-like"/>
    <property type="match status" value="2"/>
</dbReference>
<dbReference type="InterPro" id="IPR020613">
    <property type="entry name" value="Thiolase_CS"/>
</dbReference>
<keyword evidence="3 5" id="KW-0012">Acyltransferase</keyword>